<accession>W1PS27</accession>
<proteinExistence type="predicted"/>
<reference evidence="3" key="1">
    <citation type="journal article" date="2013" name="Science">
        <title>The Amborella genome and the evolution of flowering plants.</title>
        <authorList>
            <consortium name="Amborella Genome Project"/>
        </authorList>
    </citation>
    <scope>NUCLEOTIDE SEQUENCE [LARGE SCALE GENOMIC DNA]</scope>
</reference>
<dbReference type="HOGENOM" id="CLU_2577097_0_0_1"/>
<evidence type="ECO:0000313" key="3">
    <source>
        <dbReference type="Proteomes" id="UP000017836"/>
    </source>
</evidence>
<keyword evidence="1" id="KW-0812">Transmembrane</keyword>
<keyword evidence="1" id="KW-1133">Transmembrane helix</keyword>
<feature type="transmembrane region" description="Helical" evidence="1">
    <location>
        <begin position="53"/>
        <end position="74"/>
    </location>
</feature>
<keyword evidence="3" id="KW-1185">Reference proteome</keyword>
<keyword evidence="1" id="KW-0472">Membrane</keyword>
<organism evidence="2 3">
    <name type="scientific">Amborella trichopoda</name>
    <dbReference type="NCBI Taxonomy" id="13333"/>
    <lineage>
        <taxon>Eukaryota</taxon>
        <taxon>Viridiplantae</taxon>
        <taxon>Streptophyta</taxon>
        <taxon>Embryophyta</taxon>
        <taxon>Tracheophyta</taxon>
        <taxon>Spermatophyta</taxon>
        <taxon>Magnoliopsida</taxon>
        <taxon>Amborellales</taxon>
        <taxon>Amborellaceae</taxon>
        <taxon>Amborella</taxon>
    </lineage>
</organism>
<evidence type="ECO:0000313" key="2">
    <source>
        <dbReference type="EMBL" id="ERN12817.1"/>
    </source>
</evidence>
<gene>
    <name evidence="2" type="ORF">AMTR_s00180p00023140</name>
</gene>
<dbReference type="AlphaFoldDB" id="W1PS27"/>
<sequence length="81" mass="8098">MISAYGLTTPHFNHIGKAISRLVKVSGLGTGGNGAGGTSTTARLLGILEFKKAGPGLALFGLALAPVGMAPGFWSSGLLML</sequence>
<name>W1PS27_AMBTC</name>
<dbReference type="EMBL" id="KI392602">
    <property type="protein sequence ID" value="ERN12817.1"/>
    <property type="molecule type" value="Genomic_DNA"/>
</dbReference>
<dbReference type="Gramene" id="ERN12817">
    <property type="protein sequence ID" value="ERN12817"/>
    <property type="gene ID" value="AMTR_s00180p00023140"/>
</dbReference>
<protein>
    <submittedName>
        <fullName evidence="2">Uncharacterized protein</fullName>
    </submittedName>
</protein>
<dbReference type="Proteomes" id="UP000017836">
    <property type="component" value="Unassembled WGS sequence"/>
</dbReference>
<evidence type="ECO:0000256" key="1">
    <source>
        <dbReference type="SAM" id="Phobius"/>
    </source>
</evidence>